<feature type="binding site" evidence="9">
    <location>
        <position position="596"/>
    </location>
    <ligand>
        <name>Ca(2+)</name>
        <dbReference type="ChEBI" id="CHEBI:29108"/>
        <label>1</label>
    </ligand>
</feature>
<dbReference type="InterPro" id="IPR018502">
    <property type="entry name" value="Annexin_repeat"/>
</dbReference>
<feature type="binding site" evidence="9">
    <location>
        <position position="558"/>
    </location>
    <ligand>
        <name>Ca(2+)</name>
        <dbReference type="ChEBI" id="CHEBI:29108"/>
        <label>1</label>
    </ligand>
</feature>
<dbReference type="PANTHER" id="PTHR13068">
    <property type="entry name" value="CGI-12 PROTEIN-RELATED"/>
    <property type="match status" value="1"/>
</dbReference>
<dbReference type="InterPro" id="IPR009118">
    <property type="entry name" value="AnnexinD_plant"/>
</dbReference>
<reference evidence="10" key="1">
    <citation type="submission" date="2020-05" db="EMBL/GenBank/DDBJ databases">
        <title>WGS assembly of Panicum virgatum.</title>
        <authorList>
            <person name="Lovell J.T."/>
            <person name="Jenkins J."/>
            <person name="Shu S."/>
            <person name="Juenger T.E."/>
            <person name="Schmutz J."/>
        </authorList>
    </citation>
    <scope>NUCLEOTIDE SEQUENCE</scope>
    <source>
        <strain evidence="10">AP13</strain>
    </source>
</reference>
<dbReference type="GO" id="GO:0006950">
    <property type="term" value="P:response to stress"/>
    <property type="evidence" value="ECO:0007669"/>
    <property type="project" value="UniProtKB-ARBA"/>
</dbReference>
<dbReference type="FunFam" id="1.25.70.10:FF:000001">
    <property type="entry name" value="Mitochondrial transcription termination factor-like"/>
    <property type="match status" value="1"/>
</dbReference>
<keyword evidence="4" id="KW-0677">Repeat</keyword>
<organism evidence="10 11">
    <name type="scientific">Panicum virgatum</name>
    <name type="common">Blackwell switchgrass</name>
    <dbReference type="NCBI Taxonomy" id="38727"/>
    <lineage>
        <taxon>Eukaryota</taxon>
        <taxon>Viridiplantae</taxon>
        <taxon>Streptophyta</taxon>
        <taxon>Embryophyta</taxon>
        <taxon>Tracheophyta</taxon>
        <taxon>Spermatophyta</taxon>
        <taxon>Magnoliopsida</taxon>
        <taxon>Liliopsida</taxon>
        <taxon>Poales</taxon>
        <taxon>Poaceae</taxon>
        <taxon>PACMAD clade</taxon>
        <taxon>Panicoideae</taxon>
        <taxon>Panicodae</taxon>
        <taxon>Paniceae</taxon>
        <taxon>Panicinae</taxon>
        <taxon>Panicum</taxon>
        <taxon>Panicum sect. Hiantes</taxon>
    </lineage>
</organism>
<accession>A0A8T0TKK6</accession>
<comment type="similarity">
    <text evidence="1">Belongs to the mTERF family.</text>
</comment>
<dbReference type="Pfam" id="PF02536">
    <property type="entry name" value="mTERF"/>
    <property type="match status" value="1"/>
</dbReference>
<dbReference type="SMART" id="SM00733">
    <property type="entry name" value="Mterf"/>
    <property type="match status" value="6"/>
</dbReference>
<dbReference type="Gene3D" id="1.25.70.10">
    <property type="entry name" value="Transcription termination factor 3, mitochondrial"/>
    <property type="match status" value="2"/>
</dbReference>
<dbReference type="SUPFAM" id="SSF47874">
    <property type="entry name" value="Annexin"/>
    <property type="match status" value="1"/>
</dbReference>
<dbReference type="Proteomes" id="UP000823388">
    <property type="component" value="Chromosome 4K"/>
</dbReference>
<dbReference type="PANTHER" id="PTHR13068:SF102">
    <property type="entry name" value="OS11G0246100 PROTEIN"/>
    <property type="match status" value="1"/>
</dbReference>
<dbReference type="GO" id="GO:0005544">
    <property type="term" value="F:calcium-dependent phospholipid binding"/>
    <property type="evidence" value="ECO:0007669"/>
    <property type="project" value="UniProtKB-KW"/>
</dbReference>
<evidence type="ECO:0000256" key="3">
    <source>
        <dbReference type="ARBA" id="ARBA00022723"/>
    </source>
</evidence>
<evidence type="ECO:0000256" key="8">
    <source>
        <dbReference type="ARBA" id="ARBA00023302"/>
    </source>
</evidence>
<dbReference type="InterPro" id="IPR003690">
    <property type="entry name" value="MTERF"/>
</dbReference>
<feature type="binding site" evidence="9">
    <location>
        <position position="554"/>
    </location>
    <ligand>
        <name>Ca(2+)</name>
        <dbReference type="ChEBI" id="CHEBI:29108"/>
        <label>1</label>
    </ligand>
</feature>
<evidence type="ECO:0000313" key="11">
    <source>
        <dbReference type="Proteomes" id="UP000823388"/>
    </source>
</evidence>
<evidence type="ECO:0000256" key="2">
    <source>
        <dbReference type="ARBA" id="ARBA00022472"/>
    </source>
</evidence>
<dbReference type="InterPro" id="IPR038538">
    <property type="entry name" value="MTERF_sf"/>
</dbReference>
<dbReference type="SMART" id="SM00335">
    <property type="entry name" value="ANX"/>
    <property type="match status" value="3"/>
</dbReference>
<dbReference type="Gene3D" id="1.10.220.10">
    <property type="entry name" value="Annexin"/>
    <property type="match status" value="3"/>
</dbReference>
<keyword evidence="3 9" id="KW-0479">Metal-binding</keyword>
<dbReference type="PRINTS" id="PR01814">
    <property type="entry name" value="ANNEXINPLANT"/>
</dbReference>
<keyword evidence="2" id="KW-0806">Transcription termination</keyword>
<comment type="caution">
    <text evidence="10">The sequence shown here is derived from an EMBL/GenBank/DDBJ whole genome shotgun (WGS) entry which is preliminary data.</text>
</comment>
<dbReference type="PROSITE" id="PS51897">
    <property type="entry name" value="ANNEXIN_2"/>
    <property type="match status" value="3"/>
</dbReference>
<feature type="binding site" evidence="9">
    <location>
        <position position="598"/>
    </location>
    <ligand>
        <name>Ca(2+)</name>
        <dbReference type="ChEBI" id="CHEBI:29108"/>
        <label>1</label>
    </ligand>
</feature>
<dbReference type="GO" id="GO:0006353">
    <property type="term" value="P:DNA-templated transcription termination"/>
    <property type="evidence" value="ECO:0007669"/>
    <property type="project" value="UniProtKB-KW"/>
</dbReference>
<keyword evidence="7" id="KW-0041">Annexin</keyword>
<dbReference type="InterPro" id="IPR037104">
    <property type="entry name" value="Annexin_sf"/>
</dbReference>
<evidence type="ECO:0000256" key="7">
    <source>
        <dbReference type="ARBA" id="ARBA00023216"/>
    </source>
</evidence>
<dbReference type="FunFam" id="1.10.220.10:FF:000006">
    <property type="entry name" value="Annexin"/>
    <property type="match status" value="1"/>
</dbReference>
<evidence type="ECO:0000256" key="1">
    <source>
        <dbReference type="ARBA" id="ARBA00007692"/>
    </source>
</evidence>
<evidence type="ECO:0000256" key="5">
    <source>
        <dbReference type="ARBA" id="ARBA00022837"/>
    </source>
</evidence>
<gene>
    <name evidence="10" type="ORF">PVAP13_4KG218503</name>
</gene>
<dbReference type="EMBL" id="CM029043">
    <property type="protein sequence ID" value="KAG2610757.1"/>
    <property type="molecule type" value="Genomic_DNA"/>
</dbReference>
<protein>
    <submittedName>
        <fullName evidence="10">Uncharacterized protein</fullName>
    </submittedName>
</protein>
<dbReference type="AlphaFoldDB" id="A0A8T0TKK6"/>
<evidence type="ECO:0000313" key="10">
    <source>
        <dbReference type="EMBL" id="KAG2610757.1"/>
    </source>
</evidence>
<evidence type="ECO:0000256" key="4">
    <source>
        <dbReference type="ARBA" id="ARBA00022737"/>
    </source>
</evidence>
<feature type="binding site" evidence="9">
    <location>
        <position position="599"/>
    </location>
    <ligand>
        <name>Ca(2+)</name>
        <dbReference type="ChEBI" id="CHEBI:29108"/>
        <label>1</label>
    </ligand>
</feature>
<keyword evidence="8" id="KW-0111">Calcium/phospholipid-binding</keyword>
<dbReference type="FunFam" id="1.10.220.10:FF:000009">
    <property type="entry name" value="Annexin"/>
    <property type="match status" value="1"/>
</dbReference>
<keyword evidence="2" id="KW-0804">Transcription</keyword>
<keyword evidence="2" id="KW-0805">Transcription regulation</keyword>
<dbReference type="GO" id="GO:0003676">
    <property type="term" value="F:nucleic acid binding"/>
    <property type="evidence" value="ECO:0007669"/>
    <property type="project" value="InterPro"/>
</dbReference>
<evidence type="ECO:0000256" key="9">
    <source>
        <dbReference type="PIRSR" id="PIRSR609118-1"/>
    </source>
</evidence>
<evidence type="ECO:0000256" key="6">
    <source>
        <dbReference type="ARBA" id="ARBA00022946"/>
    </source>
</evidence>
<keyword evidence="11" id="KW-1185">Reference proteome</keyword>
<dbReference type="Pfam" id="PF00191">
    <property type="entry name" value="Annexin"/>
    <property type="match status" value="3"/>
</dbReference>
<name>A0A8T0TKK6_PANVG</name>
<sequence length="614" mass="68719">MLLLRRHLLPLHRAASALPSPIYHGAWFLSTSTSASTAPFSLEDYLVAACGLHPAQALKTAKKALDEASKQCNKKAFEDLCWSRLKSASNPDAILALLSGVGLSSADIAEVVVADPLLLRASPKNVGPRLHALRDRLGLPTPQIARFLVVGSRALRSCDVGPKLEFFISFFGSFEQLLAIIKKSDRILQVDVERVINPNIALLRQWGLSVRDIAHVCSQNSWLLTYRLDHVKELLLRAEELGVPHSSRMFKNAVSVVSNVTKEKAASKLKFLKSTLGCSESEIAIAVPKIPTILALSEELLLRKIQFLIKEVGMEPQCIVERPILLALGLEKRLVPRHCVMKVLQAKGLLSSKMSFYSFAQIGEKTFKLKYIDCHKDSVPGLADASGTRWLPNEAARKWQPGNRVLVEIVCTRGSAQLFTVRQAYHERFKRSLEEDIAAHVKGYFRKLLVPLVSAYRYDGPEVNTRLAHSEAKILHEKIQHKSYSDVAIIRIRTTRSKAQLLATFNYYNDSFGHPINKDLKADPKDEYLKTLRAFIWCFTCPDRYFEKVARQGIAGLGMDECSLTRVITTHVEVDLKLIKEAYQKRNIVPLERTVAGDTSGYFESMLLALLGQE</sequence>
<keyword evidence="6" id="KW-0809">Transit peptide</keyword>
<proteinExistence type="inferred from homology"/>
<dbReference type="GO" id="GO:0005509">
    <property type="term" value="F:calcium ion binding"/>
    <property type="evidence" value="ECO:0007669"/>
    <property type="project" value="InterPro"/>
</dbReference>
<keyword evidence="5 9" id="KW-0106">Calcium</keyword>
<feature type="binding site" evidence="9">
    <location>
        <position position="604"/>
    </location>
    <ligand>
        <name>Ca(2+)</name>
        <dbReference type="ChEBI" id="CHEBI:29108"/>
        <label>1</label>
    </ligand>
</feature>